<dbReference type="EMBL" id="FRAA01000019">
    <property type="protein sequence ID" value="SHK98825.1"/>
    <property type="molecule type" value="Genomic_DNA"/>
</dbReference>
<feature type="transmembrane region" description="Helical" evidence="1">
    <location>
        <begin position="125"/>
        <end position="146"/>
    </location>
</feature>
<organism evidence="2 3">
    <name type="scientific">Reichenbachiella agariperforans</name>
    <dbReference type="NCBI Taxonomy" id="156994"/>
    <lineage>
        <taxon>Bacteria</taxon>
        <taxon>Pseudomonadati</taxon>
        <taxon>Bacteroidota</taxon>
        <taxon>Cytophagia</taxon>
        <taxon>Cytophagales</taxon>
        <taxon>Reichenbachiellaceae</taxon>
        <taxon>Reichenbachiella</taxon>
    </lineage>
</organism>
<protein>
    <submittedName>
        <fullName evidence="2">Uncharacterized protein</fullName>
    </submittedName>
</protein>
<gene>
    <name evidence="2" type="ORF">SAMN04488028_1192</name>
</gene>
<sequence length="148" mass="16647">MNPELLKYLVFGFGLGTALFSATFADDLMNPNFYRKCLTAGIISFALGLTFELTNFFNVSNGMTLLIMSAALLHLIPFELFRRLFKHYTGTNPYITSASSSTGGTPIGGFWHKYPRNRKIQSSDFAFSFLQALVPIFTFMLLVFLIKN</sequence>
<dbReference type="Proteomes" id="UP000184474">
    <property type="component" value="Unassembled WGS sequence"/>
</dbReference>
<keyword evidence="3" id="KW-1185">Reference proteome</keyword>
<evidence type="ECO:0000313" key="3">
    <source>
        <dbReference type="Proteomes" id="UP000184474"/>
    </source>
</evidence>
<keyword evidence="1" id="KW-1133">Transmembrane helix</keyword>
<proteinExistence type="predicted"/>
<name>A0A1M6WZ43_REIAG</name>
<feature type="transmembrane region" description="Helical" evidence="1">
    <location>
        <begin position="63"/>
        <end position="81"/>
    </location>
</feature>
<keyword evidence="1" id="KW-0472">Membrane</keyword>
<dbReference type="AlphaFoldDB" id="A0A1M6WZ43"/>
<evidence type="ECO:0000256" key="1">
    <source>
        <dbReference type="SAM" id="Phobius"/>
    </source>
</evidence>
<accession>A0A1M6WZ43</accession>
<keyword evidence="1" id="KW-0812">Transmembrane</keyword>
<feature type="transmembrane region" description="Helical" evidence="1">
    <location>
        <begin position="6"/>
        <end position="25"/>
    </location>
</feature>
<reference evidence="3" key="1">
    <citation type="submission" date="2016-11" db="EMBL/GenBank/DDBJ databases">
        <authorList>
            <person name="Varghese N."/>
            <person name="Submissions S."/>
        </authorList>
    </citation>
    <scope>NUCLEOTIDE SEQUENCE [LARGE SCALE GENOMIC DNA]</scope>
    <source>
        <strain evidence="3">DSM 26134</strain>
    </source>
</reference>
<evidence type="ECO:0000313" key="2">
    <source>
        <dbReference type="EMBL" id="SHK98825.1"/>
    </source>
</evidence>